<dbReference type="AlphaFoldDB" id="A0A6A5KK81"/>
<dbReference type="Proteomes" id="UP000800040">
    <property type="component" value="Unassembled WGS sequence"/>
</dbReference>
<organism evidence="2 3">
    <name type="scientific">Decorospora gaudefroyi</name>
    <dbReference type="NCBI Taxonomy" id="184978"/>
    <lineage>
        <taxon>Eukaryota</taxon>
        <taxon>Fungi</taxon>
        <taxon>Dikarya</taxon>
        <taxon>Ascomycota</taxon>
        <taxon>Pezizomycotina</taxon>
        <taxon>Dothideomycetes</taxon>
        <taxon>Pleosporomycetidae</taxon>
        <taxon>Pleosporales</taxon>
        <taxon>Pleosporineae</taxon>
        <taxon>Pleosporaceae</taxon>
        <taxon>Decorospora</taxon>
    </lineage>
</organism>
<evidence type="ECO:0000256" key="1">
    <source>
        <dbReference type="SAM" id="Phobius"/>
    </source>
</evidence>
<keyword evidence="1" id="KW-0472">Membrane</keyword>
<keyword evidence="1" id="KW-1133">Transmembrane helix</keyword>
<name>A0A6A5KK81_9PLEO</name>
<evidence type="ECO:0000313" key="2">
    <source>
        <dbReference type="EMBL" id="KAF1838825.1"/>
    </source>
</evidence>
<accession>A0A6A5KK81</accession>
<proteinExistence type="predicted"/>
<protein>
    <submittedName>
        <fullName evidence="2">Uncharacterized protein</fullName>
    </submittedName>
</protein>
<keyword evidence="1" id="KW-0812">Transmembrane</keyword>
<feature type="transmembrane region" description="Helical" evidence="1">
    <location>
        <begin position="131"/>
        <end position="150"/>
    </location>
</feature>
<feature type="transmembrane region" description="Helical" evidence="1">
    <location>
        <begin position="100"/>
        <end position="119"/>
    </location>
</feature>
<sequence>MPAFPRGLDGFMRQHTFRLPSSLRTALFGTRERFFQPNAIPNTRSFASTALRRYPYPARTVTPKRGVSVLHDPVLRQVNHTGHPVLLYEAPTNKWYYPKVFGLGLLWIGVGAYSIRFNFDLQDNDVPFFVRPTYIFVGLAFIVIGCYTCTAPANRMRTLQVVPSVKGGGMQLRMTVKAAPWSKEQVIYSSLGRATISEKTEPLVQELQEAERFRKQRVWQHLGHLSIPGRAREGTTRWFHQKWINFFLRFKFAVLRFGIAKVRVEEEEWKVDCSGWLLENGQALDRLIPAE</sequence>
<dbReference type="EMBL" id="ML975249">
    <property type="protein sequence ID" value="KAF1838825.1"/>
    <property type="molecule type" value="Genomic_DNA"/>
</dbReference>
<evidence type="ECO:0000313" key="3">
    <source>
        <dbReference type="Proteomes" id="UP000800040"/>
    </source>
</evidence>
<keyword evidence="3" id="KW-1185">Reference proteome</keyword>
<dbReference type="OrthoDB" id="4140442at2759"/>
<gene>
    <name evidence="2" type="ORF">BDW02DRAFT_516053</name>
</gene>
<reference evidence="2" key="1">
    <citation type="submission" date="2020-01" db="EMBL/GenBank/DDBJ databases">
        <authorList>
            <consortium name="DOE Joint Genome Institute"/>
            <person name="Haridas S."/>
            <person name="Albert R."/>
            <person name="Binder M."/>
            <person name="Bloem J."/>
            <person name="Labutti K."/>
            <person name="Salamov A."/>
            <person name="Andreopoulos B."/>
            <person name="Baker S.E."/>
            <person name="Barry K."/>
            <person name="Bills G."/>
            <person name="Bluhm B.H."/>
            <person name="Cannon C."/>
            <person name="Castanera R."/>
            <person name="Culley D.E."/>
            <person name="Daum C."/>
            <person name="Ezra D."/>
            <person name="Gonzalez J.B."/>
            <person name="Henrissat B."/>
            <person name="Kuo A."/>
            <person name="Liang C."/>
            <person name="Lipzen A."/>
            <person name="Lutzoni F."/>
            <person name="Magnuson J."/>
            <person name="Mondo S."/>
            <person name="Nolan M."/>
            <person name="Ohm R."/>
            <person name="Pangilinan J."/>
            <person name="Park H.-J."/>
            <person name="Ramirez L."/>
            <person name="Alfaro M."/>
            <person name="Sun H."/>
            <person name="Tritt A."/>
            <person name="Yoshinaga Y."/>
            <person name="Zwiers L.-H."/>
            <person name="Turgeon B.G."/>
            <person name="Goodwin S.B."/>
            <person name="Spatafora J.W."/>
            <person name="Crous P.W."/>
            <person name="Grigoriev I.V."/>
        </authorList>
    </citation>
    <scope>NUCLEOTIDE SEQUENCE</scope>
    <source>
        <strain evidence="2">P77</strain>
    </source>
</reference>